<name>X6MC47_RETFI</name>
<proteinExistence type="predicted"/>
<keyword evidence="1" id="KW-0472">Membrane</keyword>
<evidence type="ECO:0000313" key="2">
    <source>
        <dbReference type="EMBL" id="ETO11593.1"/>
    </source>
</evidence>
<evidence type="ECO:0000313" key="3">
    <source>
        <dbReference type="Proteomes" id="UP000023152"/>
    </source>
</evidence>
<feature type="non-terminal residue" evidence="2">
    <location>
        <position position="1"/>
    </location>
</feature>
<gene>
    <name evidence="2" type="ORF">RFI_25783</name>
</gene>
<dbReference type="AlphaFoldDB" id="X6MC47"/>
<feature type="transmembrane region" description="Helical" evidence="1">
    <location>
        <begin position="338"/>
        <end position="360"/>
    </location>
</feature>
<keyword evidence="1" id="KW-0812">Transmembrane</keyword>
<protein>
    <submittedName>
        <fullName evidence="2">Uncharacterized protein</fullName>
    </submittedName>
</protein>
<feature type="transmembrane region" description="Helical" evidence="1">
    <location>
        <begin position="575"/>
        <end position="596"/>
    </location>
</feature>
<accession>X6MC47</accession>
<dbReference type="Proteomes" id="UP000023152">
    <property type="component" value="Unassembled WGS sequence"/>
</dbReference>
<sequence length="949" mass="111246">LSDLFCGYCEDTIFSALLYLAAQKAMQTDDIKDDEKKEQVQISNKNLNDITFDDKELKLELLDLFRPLCRPEEMVKMQSNENMQFYSLGTIVQNQRKNCKDQMAMVITNDMERNIPMEWAHCTKNISSFKKVDQFEKKVKDFFNSEVLDDILILQCRYTLKRKYQVEQIIHILQIEHYLCYNNSQNNAKHKLIILLIHTNKTLPFPLLFRQKWKIIYVDYLLLTDTISLQKDLKKPVASVDGRKLKRNLFECACKAFGRLHFPHSMDFLKEKKLLVSLFENDKFRECETILTNRVKNLLSKAAQQRSVEDILCKLEESGRKKMKGSFFERHQNIINTLLTLTFVNVLFAIYQNGGFAKYIESKKRHEKKNETYQQLFERALRNEGLIKMRPVNIDTNHLLLAVINPQLYSIQNYLQCSFPFSYSIHSWCQRQLSKYSKALQNDPISHAAMLEQIPIGNDNLKNWEVDYSLKVTHGYAMDLVRFEFSWYLHTANQQTVLRNVIVSMALLLCGKLTIATIEVITHHYRYIIFHYAYLISICSRLAHVKDDVPENQPGQWLVQMTLSLWESISLKKMYTIRGDILFFPASISILFNFLFKRLRNDNTNLVNMLLASARKIELQNLGIMHLGTSKFINEEKHLIEHGFLENETSIDHILQGYSTHQNASKQKYSDFIQNLLIAIKRVERIEKNADKRKVYISILRKLYSKIGNKLIPKMQILKEMVSHEYLNNNLALYSDEAARLNRCLELMLLKNKINEDRKYWKKLCDKNNTSALGCVVKISKVKVEVTRLIRGMINEDIDLSQLEENKNVFNSLVEISKVLSDFSSCHGQYKHALHVWFLKQIYMWKGIHWIEIIFTQSYIGMTSPLFEKLKTSNVFRLLRARTLRNNSFNPFIGVYGSNTRMNNIQRIISGKSSIPLNSCSHNIYHQIIAQLFPLINSCEHYLDDQSQS</sequence>
<dbReference type="EMBL" id="ASPP01022297">
    <property type="protein sequence ID" value="ETO11593.1"/>
    <property type="molecule type" value="Genomic_DNA"/>
</dbReference>
<keyword evidence="1" id="KW-1133">Transmembrane helix</keyword>
<comment type="caution">
    <text evidence="2">The sequence shown here is derived from an EMBL/GenBank/DDBJ whole genome shotgun (WGS) entry which is preliminary data.</text>
</comment>
<evidence type="ECO:0000256" key="1">
    <source>
        <dbReference type="SAM" id="Phobius"/>
    </source>
</evidence>
<reference evidence="2 3" key="1">
    <citation type="journal article" date="2013" name="Curr. Biol.">
        <title>The Genome of the Foraminiferan Reticulomyxa filosa.</title>
        <authorList>
            <person name="Glockner G."/>
            <person name="Hulsmann N."/>
            <person name="Schleicher M."/>
            <person name="Noegel A.A."/>
            <person name="Eichinger L."/>
            <person name="Gallinger C."/>
            <person name="Pawlowski J."/>
            <person name="Sierra R."/>
            <person name="Euteneuer U."/>
            <person name="Pillet L."/>
            <person name="Moustafa A."/>
            <person name="Platzer M."/>
            <person name="Groth M."/>
            <person name="Szafranski K."/>
            <person name="Schliwa M."/>
        </authorList>
    </citation>
    <scope>NUCLEOTIDE SEQUENCE [LARGE SCALE GENOMIC DNA]</scope>
</reference>
<keyword evidence="3" id="KW-1185">Reference proteome</keyword>
<organism evidence="2 3">
    <name type="scientific">Reticulomyxa filosa</name>
    <dbReference type="NCBI Taxonomy" id="46433"/>
    <lineage>
        <taxon>Eukaryota</taxon>
        <taxon>Sar</taxon>
        <taxon>Rhizaria</taxon>
        <taxon>Retaria</taxon>
        <taxon>Foraminifera</taxon>
        <taxon>Monothalamids</taxon>
        <taxon>Reticulomyxidae</taxon>
        <taxon>Reticulomyxa</taxon>
    </lineage>
</organism>